<keyword evidence="6 10" id="KW-0406">Ion transport</keyword>
<evidence type="ECO:0000256" key="4">
    <source>
        <dbReference type="ARBA" id="ARBA00022448"/>
    </source>
</evidence>
<accession>A0A1G8YUI9</accession>
<dbReference type="GO" id="GO:0005524">
    <property type="term" value="F:ATP binding"/>
    <property type="evidence" value="ECO:0007669"/>
    <property type="project" value="UniProtKB-UniRule"/>
</dbReference>
<keyword evidence="14" id="KW-1185">Reference proteome</keyword>
<keyword evidence="8 10" id="KW-0139">CF(1)</keyword>
<dbReference type="PANTHER" id="PTHR13822">
    <property type="entry name" value="ATP SYNTHASE DELTA/EPSILON CHAIN"/>
    <property type="match status" value="1"/>
</dbReference>
<evidence type="ECO:0000259" key="12">
    <source>
        <dbReference type="Pfam" id="PF02823"/>
    </source>
</evidence>
<dbReference type="InterPro" id="IPR001469">
    <property type="entry name" value="ATP_synth_F1_dsu/esu"/>
</dbReference>
<dbReference type="GO" id="GO:0045259">
    <property type="term" value="C:proton-transporting ATP synthase complex"/>
    <property type="evidence" value="ECO:0007669"/>
    <property type="project" value="UniProtKB-KW"/>
</dbReference>
<dbReference type="Gene3D" id="2.60.15.10">
    <property type="entry name" value="F0F1 ATP synthase delta/epsilon subunit, N-terminal"/>
    <property type="match status" value="1"/>
</dbReference>
<dbReference type="OrthoDB" id="9799969at2"/>
<evidence type="ECO:0000313" key="14">
    <source>
        <dbReference type="Proteomes" id="UP000199328"/>
    </source>
</evidence>
<comment type="subunit">
    <text evidence="10 11">F-type ATPases have 2 components, CF(1) - the catalytic core - and CF(0) - the membrane proton channel. CF(1) has five subunits: alpha(3), beta(3), gamma(1), delta(1), epsilon(1). CF(0) has three main subunits: a, b and c.</text>
</comment>
<keyword evidence="7 10" id="KW-0472">Membrane</keyword>
<evidence type="ECO:0000313" key="13">
    <source>
        <dbReference type="EMBL" id="SDK06498.1"/>
    </source>
</evidence>
<evidence type="ECO:0000256" key="1">
    <source>
        <dbReference type="ARBA" id="ARBA00003543"/>
    </source>
</evidence>
<dbReference type="RefSeq" id="WP_092497751.1">
    <property type="nucleotide sequence ID" value="NZ_FNFV01000001.1"/>
</dbReference>
<proteinExistence type="inferred from homology"/>
<keyword evidence="9 10" id="KW-0066">ATP synthesis</keyword>
<dbReference type="STRING" id="990712.SAMN05216257_101467"/>
<evidence type="ECO:0000256" key="10">
    <source>
        <dbReference type="HAMAP-Rule" id="MF_00530"/>
    </source>
</evidence>
<evidence type="ECO:0000256" key="5">
    <source>
        <dbReference type="ARBA" id="ARBA00022781"/>
    </source>
</evidence>
<comment type="similarity">
    <text evidence="3 10 11">Belongs to the ATPase epsilon chain family.</text>
</comment>
<dbReference type="NCBIfam" id="TIGR01216">
    <property type="entry name" value="ATP_synt_epsi"/>
    <property type="match status" value="1"/>
</dbReference>
<dbReference type="NCBIfam" id="NF009978">
    <property type="entry name" value="PRK13443.1"/>
    <property type="match status" value="1"/>
</dbReference>
<evidence type="ECO:0000256" key="7">
    <source>
        <dbReference type="ARBA" id="ARBA00023136"/>
    </source>
</evidence>
<dbReference type="PANTHER" id="PTHR13822:SF10">
    <property type="entry name" value="ATP SYNTHASE EPSILON CHAIN, CHLOROPLASTIC"/>
    <property type="match status" value="1"/>
</dbReference>
<dbReference type="Pfam" id="PF02823">
    <property type="entry name" value="ATP-synt_DE_N"/>
    <property type="match status" value="1"/>
</dbReference>
<evidence type="ECO:0000256" key="2">
    <source>
        <dbReference type="ARBA" id="ARBA00004184"/>
    </source>
</evidence>
<dbReference type="CDD" id="cd12152">
    <property type="entry name" value="F1-ATPase_delta"/>
    <property type="match status" value="1"/>
</dbReference>
<comment type="function">
    <text evidence="1 10">Produces ATP from ADP in the presence of a proton gradient across the membrane.</text>
</comment>
<dbReference type="GO" id="GO:0046933">
    <property type="term" value="F:proton-transporting ATP synthase activity, rotational mechanism"/>
    <property type="evidence" value="ECO:0007669"/>
    <property type="project" value="UniProtKB-UniRule"/>
</dbReference>
<dbReference type="EMBL" id="FNFV01000001">
    <property type="protein sequence ID" value="SDK06498.1"/>
    <property type="molecule type" value="Genomic_DNA"/>
</dbReference>
<reference evidence="14" key="1">
    <citation type="submission" date="2016-10" db="EMBL/GenBank/DDBJ databases">
        <authorList>
            <person name="Varghese N."/>
            <person name="Submissions S."/>
        </authorList>
    </citation>
    <scope>NUCLEOTIDE SEQUENCE [LARGE SCALE GENOMIC DNA]</scope>
    <source>
        <strain evidence="14">CGMCC 1.10789</strain>
    </source>
</reference>
<evidence type="ECO:0000256" key="11">
    <source>
        <dbReference type="RuleBase" id="RU003656"/>
    </source>
</evidence>
<evidence type="ECO:0000256" key="3">
    <source>
        <dbReference type="ARBA" id="ARBA00005712"/>
    </source>
</evidence>
<sequence length="135" mass="14010">MADTMQFDLVAPERRLASMQAGSVLIPGAEGDMTAYPGHMPVVTTLRPGVVAANGPDGAVDFVVSGGFAEIGPEGASVLAERAMPRDEVTREFIAELMAAAEAFRAEATGTRVDIAEKTLADIRALAESLGVSYA</sequence>
<keyword evidence="4 10" id="KW-0813">Transport</keyword>
<gene>
    <name evidence="10" type="primary">atpC</name>
    <name evidence="13" type="ORF">SAMN05216257_101467</name>
</gene>
<keyword evidence="10" id="KW-1003">Cell membrane</keyword>
<dbReference type="InterPro" id="IPR036771">
    <property type="entry name" value="ATPsynth_dsu/esu_N"/>
</dbReference>
<dbReference type="HAMAP" id="MF_00530">
    <property type="entry name" value="ATP_synth_epsil_bac"/>
    <property type="match status" value="1"/>
</dbReference>
<dbReference type="GO" id="GO:0012505">
    <property type="term" value="C:endomembrane system"/>
    <property type="evidence" value="ECO:0007669"/>
    <property type="project" value="UniProtKB-SubCell"/>
</dbReference>
<dbReference type="AlphaFoldDB" id="A0A1G8YUI9"/>
<dbReference type="InterPro" id="IPR020546">
    <property type="entry name" value="ATP_synth_F1_dsu/esu_N"/>
</dbReference>
<evidence type="ECO:0000256" key="8">
    <source>
        <dbReference type="ARBA" id="ARBA00023196"/>
    </source>
</evidence>
<feature type="domain" description="ATP synthase F1 complex delta/epsilon subunit N-terminal" evidence="12">
    <location>
        <begin position="5"/>
        <end position="83"/>
    </location>
</feature>
<dbReference type="Proteomes" id="UP000199328">
    <property type="component" value="Unassembled WGS sequence"/>
</dbReference>
<comment type="subcellular location">
    <subcellularLocation>
        <location evidence="10">Cell membrane</location>
        <topology evidence="10">Peripheral membrane protein</topology>
    </subcellularLocation>
    <subcellularLocation>
        <location evidence="2">Endomembrane system</location>
        <topology evidence="2">Peripheral membrane protein</topology>
    </subcellularLocation>
</comment>
<dbReference type="SUPFAM" id="SSF51344">
    <property type="entry name" value="Epsilon subunit of F1F0-ATP synthase N-terminal domain"/>
    <property type="match status" value="1"/>
</dbReference>
<name>A0A1G8YUI9_9RHOB</name>
<dbReference type="GO" id="GO:0005886">
    <property type="term" value="C:plasma membrane"/>
    <property type="evidence" value="ECO:0007669"/>
    <property type="project" value="UniProtKB-SubCell"/>
</dbReference>
<organism evidence="13 14">
    <name type="scientific">Meinhardsimonia xiamenensis</name>
    <dbReference type="NCBI Taxonomy" id="990712"/>
    <lineage>
        <taxon>Bacteria</taxon>
        <taxon>Pseudomonadati</taxon>
        <taxon>Pseudomonadota</taxon>
        <taxon>Alphaproteobacteria</taxon>
        <taxon>Rhodobacterales</taxon>
        <taxon>Paracoccaceae</taxon>
        <taxon>Meinhardsimonia</taxon>
    </lineage>
</organism>
<evidence type="ECO:0000256" key="9">
    <source>
        <dbReference type="ARBA" id="ARBA00023310"/>
    </source>
</evidence>
<protein>
    <recommendedName>
        <fullName evidence="10">ATP synthase epsilon chain</fullName>
    </recommendedName>
    <alternativeName>
        <fullName evidence="10">ATP synthase F1 sector epsilon subunit</fullName>
    </alternativeName>
    <alternativeName>
        <fullName evidence="10">F-ATPase epsilon subunit</fullName>
    </alternativeName>
</protein>
<evidence type="ECO:0000256" key="6">
    <source>
        <dbReference type="ARBA" id="ARBA00023065"/>
    </source>
</evidence>
<keyword evidence="5 10" id="KW-0375">Hydrogen ion transport</keyword>